<feature type="region of interest" description="Disordered" evidence="1">
    <location>
        <begin position="87"/>
        <end position="132"/>
    </location>
</feature>
<name>A0A9K3KJK4_9STRA</name>
<evidence type="ECO:0000313" key="2">
    <source>
        <dbReference type="EMBL" id="KAG7344873.1"/>
    </source>
</evidence>
<protein>
    <submittedName>
        <fullName evidence="2">Uncharacterized protein</fullName>
    </submittedName>
</protein>
<reference evidence="2" key="1">
    <citation type="journal article" date="2021" name="Sci. Rep.">
        <title>Diploid genomic architecture of Nitzschia inconspicua, an elite biomass production diatom.</title>
        <authorList>
            <person name="Oliver A."/>
            <person name="Podell S."/>
            <person name="Pinowska A."/>
            <person name="Traller J.C."/>
            <person name="Smith S.R."/>
            <person name="McClure R."/>
            <person name="Beliaev A."/>
            <person name="Bohutskyi P."/>
            <person name="Hill E.A."/>
            <person name="Rabines A."/>
            <person name="Zheng H."/>
            <person name="Allen L.Z."/>
            <person name="Kuo A."/>
            <person name="Grigoriev I.V."/>
            <person name="Allen A.E."/>
            <person name="Hazlebeck D."/>
            <person name="Allen E.E."/>
        </authorList>
    </citation>
    <scope>NUCLEOTIDE SEQUENCE</scope>
    <source>
        <strain evidence="2">Hildebrandi</strain>
    </source>
</reference>
<accession>A0A9K3KJK4</accession>
<proteinExistence type="predicted"/>
<gene>
    <name evidence="2" type="ORF">IV203_032404</name>
</gene>
<dbReference type="EMBL" id="JAGRRH010000022">
    <property type="protein sequence ID" value="KAG7344873.1"/>
    <property type="molecule type" value="Genomic_DNA"/>
</dbReference>
<organism evidence="2 3">
    <name type="scientific">Nitzschia inconspicua</name>
    <dbReference type="NCBI Taxonomy" id="303405"/>
    <lineage>
        <taxon>Eukaryota</taxon>
        <taxon>Sar</taxon>
        <taxon>Stramenopiles</taxon>
        <taxon>Ochrophyta</taxon>
        <taxon>Bacillariophyta</taxon>
        <taxon>Bacillariophyceae</taxon>
        <taxon>Bacillariophycidae</taxon>
        <taxon>Bacillariales</taxon>
        <taxon>Bacillariaceae</taxon>
        <taxon>Nitzschia</taxon>
    </lineage>
</organism>
<evidence type="ECO:0000256" key="1">
    <source>
        <dbReference type="SAM" id="MobiDB-lite"/>
    </source>
</evidence>
<sequence length="412" mass="45631">MFPKVRCMLLAGDGADFKVLIPFASIAKDAPTVTGLFQNPDMDTSPVLKALEGAATAAKDRRNVLLLAIQSHDDIRYSSPRPTWAWFTPPSARRPQLPRTDDRPDCQPPAKKTRTTSSAPSRPTDDARPKQPGMLICHQGRLPRCEMLFPLTDVEKAPLCFGWTFVGYSCRALASGKRCKFFHASSVQDIPDKQRKRFIDWVSTTPRISFAPGKGPSPEVAVLSSRSHLSPILSLCPPGQTSPSPASPPSEPIALPIHSKFLPTPHDPHLLQHPPMDLPSSERDRLVMSLDPTVQDVINCKYGKPTTSISFCSEYVFRHVVPHLFASTFLDETSTELLRAACPLYRLYEELVNEFSPFDPHLAQGYSPYLGFRDETEINLSRVHHVSAALAPGHERSTPCPLDWGTTPCHTP</sequence>
<keyword evidence="3" id="KW-1185">Reference proteome</keyword>
<comment type="caution">
    <text evidence="2">The sequence shown here is derived from an EMBL/GenBank/DDBJ whole genome shotgun (WGS) entry which is preliminary data.</text>
</comment>
<dbReference type="AlphaFoldDB" id="A0A9K3KJK4"/>
<evidence type="ECO:0000313" key="3">
    <source>
        <dbReference type="Proteomes" id="UP000693970"/>
    </source>
</evidence>
<dbReference type="Proteomes" id="UP000693970">
    <property type="component" value="Unassembled WGS sequence"/>
</dbReference>
<reference evidence="2" key="2">
    <citation type="submission" date="2021-04" db="EMBL/GenBank/DDBJ databases">
        <authorList>
            <person name="Podell S."/>
        </authorList>
    </citation>
    <scope>NUCLEOTIDE SEQUENCE</scope>
    <source>
        <strain evidence="2">Hildebrandi</strain>
    </source>
</reference>